<evidence type="ECO:0000256" key="3">
    <source>
        <dbReference type="ARBA" id="ARBA00022519"/>
    </source>
</evidence>
<dbReference type="InterPro" id="IPR027304">
    <property type="entry name" value="Trigger_fact/SurA_dom_sf"/>
</dbReference>
<evidence type="ECO:0000256" key="7">
    <source>
        <dbReference type="ARBA" id="ARBA00023186"/>
    </source>
</evidence>
<evidence type="ECO:0000256" key="12">
    <source>
        <dbReference type="SAM" id="Phobius"/>
    </source>
</evidence>
<comment type="caution">
    <text evidence="14">The sequence shown here is derived from an EMBL/GenBank/DDBJ whole genome shotgun (WGS) entry which is preliminary data.</text>
</comment>
<evidence type="ECO:0000256" key="8">
    <source>
        <dbReference type="ARBA" id="ARBA00038408"/>
    </source>
</evidence>
<accession>A0ABW8PUG9</accession>
<keyword evidence="15" id="KW-1185">Reference proteome</keyword>
<dbReference type="Gene3D" id="3.10.50.40">
    <property type="match status" value="1"/>
</dbReference>
<evidence type="ECO:0000256" key="1">
    <source>
        <dbReference type="ARBA" id="ARBA00004382"/>
    </source>
</evidence>
<keyword evidence="2" id="KW-1003">Cell membrane</keyword>
<dbReference type="InterPro" id="IPR052029">
    <property type="entry name" value="PpiD_chaperone"/>
</dbReference>
<evidence type="ECO:0000256" key="10">
    <source>
        <dbReference type="ARBA" id="ARBA00042775"/>
    </source>
</evidence>
<gene>
    <name evidence="14" type="ORF">V6U78_02580</name>
</gene>
<evidence type="ECO:0000256" key="4">
    <source>
        <dbReference type="ARBA" id="ARBA00022692"/>
    </source>
</evidence>
<feature type="transmembrane region" description="Helical" evidence="12">
    <location>
        <begin position="12"/>
        <end position="30"/>
    </location>
</feature>
<dbReference type="InterPro" id="IPR046357">
    <property type="entry name" value="PPIase_dom_sf"/>
</dbReference>
<comment type="subcellular location">
    <subcellularLocation>
        <location evidence="1">Cell inner membrane</location>
        <topology evidence="1">Single-pass type II membrane protein</topology>
        <orientation evidence="1">Periplasmic side</orientation>
    </subcellularLocation>
</comment>
<dbReference type="Proteomes" id="UP001621714">
    <property type="component" value="Unassembled WGS sequence"/>
</dbReference>
<protein>
    <recommendedName>
        <fullName evidence="9">Periplasmic chaperone PpiD</fullName>
    </recommendedName>
    <alternativeName>
        <fullName evidence="10">Periplasmic folding chaperone</fullName>
    </alternativeName>
</protein>
<dbReference type="InterPro" id="IPR000297">
    <property type="entry name" value="PPIase_PpiC"/>
</dbReference>
<evidence type="ECO:0000256" key="5">
    <source>
        <dbReference type="ARBA" id="ARBA00022989"/>
    </source>
</evidence>
<keyword evidence="11" id="KW-0413">Isomerase</keyword>
<evidence type="ECO:0000256" key="11">
    <source>
        <dbReference type="PROSITE-ProRule" id="PRU00278"/>
    </source>
</evidence>
<evidence type="ECO:0000256" key="6">
    <source>
        <dbReference type="ARBA" id="ARBA00023136"/>
    </source>
</evidence>
<dbReference type="PANTHER" id="PTHR47529">
    <property type="entry name" value="PEPTIDYL-PROLYL CIS-TRANS ISOMERASE D"/>
    <property type="match status" value="1"/>
</dbReference>
<organism evidence="14 15">
    <name type="scientific">Marinospirillum alkalitolerans</name>
    <dbReference type="NCBI Taxonomy" id="3123374"/>
    <lineage>
        <taxon>Bacteria</taxon>
        <taxon>Pseudomonadati</taxon>
        <taxon>Pseudomonadota</taxon>
        <taxon>Gammaproteobacteria</taxon>
        <taxon>Oceanospirillales</taxon>
        <taxon>Oceanospirillaceae</taxon>
        <taxon>Marinospirillum</taxon>
    </lineage>
</organism>
<feature type="domain" description="PpiC" evidence="13">
    <location>
        <begin position="267"/>
        <end position="368"/>
    </location>
</feature>
<evidence type="ECO:0000313" key="14">
    <source>
        <dbReference type="EMBL" id="MFK7159922.1"/>
    </source>
</evidence>
<comment type="similarity">
    <text evidence="8">Belongs to the PpiD chaperone family.</text>
</comment>
<keyword evidence="7" id="KW-0143">Chaperone</keyword>
<proteinExistence type="inferred from homology"/>
<dbReference type="RefSeq" id="WP_405336883.1">
    <property type="nucleotide sequence ID" value="NZ_JBANFI010000001.1"/>
</dbReference>
<dbReference type="Pfam" id="PF13624">
    <property type="entry name" value="SurA_N_3"/>
    <property type="match status" value="1"/>
</dbReference>
<keyword evidence="4 12" id="KW-0812">Transmembrane</keyword>
<evidence type="ECO:0000259" key="13">
    <source>
        <dbReference type="PROSITE" id="PS50198"/>
    </source>
</evidence>
<dbReference type="EMBL" id="JBANFI010000001">
    <property type="protein sequence ID" value="MFK7159922.1"/>
    <property type="molecule type" value="Genomic_DNA"/>
</dbReference>
<evidence type="ECO:0000313" key="15">
    <source>
        <dbReference type="Proteomes" id="UP001621714"/>
    </source>
</evidence>
<evidence type="ECO:0000256" key="9">
    <source>
        <dbReference type="ARBA" id="ARBA00040743"/>
    </source>
</evidence>
<keyword evidence="11" id="KW-0697">Rotamase</keyword>
<keyword evidence="5 12" id="KW-1133">Transmembrane helix</keyword>
<sequence length="616" mass="70135">MLVKIREKSQGIFAYILIGLIALAFSLWGMDSLFTAWRGDPNEAAQVNGESISRFQVDRAAQQEMQRLIQEQNVSPEQLDMDQLRRSALLGLIQQSLLLQEAERLNLQVSQRQLDRMTVQFSPFQDEQGRFSTSQYEQSLQRMGMSAGAFQSSLRQDELRAQVIEGLTATDFVLDQELDQLQILLGETRRYRYQRFSWQQFADQQAPSEEAIEAFYAQHPQLFMQPERLKVDYLLFDPQSLADTISVSEAQIEAEYARYVQTQRELSQRVRPANLMLTFSNAEERAQAERQLEAWRRAILAGEADFADLAREFSADPVSARRGGTMNWIRRGSLEPSLDEAIFALAEVGDLTEVVESSSGLHLFQLTDREEPQIPELAEVRSLMRERVMAEPLREAVTHQLEELTNLSFSADSLDEVAQAMRLPIEESEWLIRDRLEGLWATPAVAAALFREEVLERGWLTEPLRLPDGRYLVAARQVYQQEQVLPLEQVAEQAEALLVQRLAVEAAQQAAQLAIETPETAEGEWVEVDALGRRQFEVPSEIHRFAFSLSAPTVAGHQLQQGDALVLELLEIIPGEVSQNADERRALAQALAADREQRHQLYLLSTLELRSEIKLR</sequence>
<dbReference type="SUPFAM" id="SSF54534">
    <property type="entry name" value="FKBP-like"/>
    <property type="match status" value="1"/>
</dbReference>
<keyword evidence="3" id="KW-0997">Cell inner membrane</keyword>
<dbReference type="SUPFAM" id="SSF109998">
    <property type="entry name" value="Triger factor/SurA peptide-binding domain-like"/>
    <property type="match status" value="1"/>
</dbReference>
<dbReference type="PROSITE" id="PS50198">
    <property type="entry name" value="PPIC_PPIASE_2"/>
    <property type="match status" value="1"/>
</dbReference>
<reference evidence="14 15" key="1">
    <citation type="submission" date="2024-02" db="EMBL/GenBank/DDBJ databases">
        <title>Marinospirillum sp. MEB 164 isolated from Lonar lake sediment.</title>
        <authorList>
            <person name="Joshi A."/>
            <person name="Thite S."/>
        </authorList>
    </citation>
    <scope>NUCLEOTIDE SEQUENCE [LARGE SCALE GENOMIC DNA]</scope>
    <source>
        <strain evidence="14 15">MEB164</strain>
    </source>
</reference>
<dbReference type="Gene3D" id="1.10.4030.10">
    <property type="entry name" value="Porin chaperone SurA, peptide-binding domain"/>
    <property type="match status" value="1"/>
</dbReference>
<dbReference type="PANTHER" id="PTHR47529:SF1">
    <property type="entry name" value="PERIPLASMIC CHAPERONE PPID"/>
    <property type="match status" value="1"/>
</dbReference>
<evidence type="ECO:0000256" key="2">
    <source>
        <dbReference type="ARBA" id="ARBA00022475"/>
    </source>
</evidence>
<keyword evidence="6 12" id="KW-0472">Membrane</keyword>
<name>A0ABW8PUG9_9GAMM</name>
<dbReference type="Pfam" id="PF00639">
    <property type="entry name" value="Rotamase"/>
    <property type="match status" value="1"/>
</dbReference>